<keyword evidence="8" id="KW-0408">Iron</keyword>
<protein>
    <submittedName>
        <fullName evidence="17">Lysine-specific demethylase 3B</fullName>
    </submittedName>
</protein>
<evidence type="ECO:0000256" key="8">
    <source>
        <dbReference type="ARBA" id="ARBA00023004"/>
    </source>
</evidence>
<dbReference type="PANTHER" id="PTHR12549">
    <property type="entry name" value="JMJC DOMAIN-CONTAINING HISTONE DEMETHYLATION PROTEIN"/>
    <property type="match status" value="1"/>
</dbReference>
<keyword evidence="10" id="KW-0804">Transcription</keyword>
<evidence type="ECO:0000256" key="1">
    <source>
        <dbReference type="ARBA" id="ARBA00001954"/>
    </source>
</evidence>
<dbReference type="EMBL" id="LXQA010000151">
    <property type="protein sequence ID" value="MCH79503.1"/>
    <property type="molecule type" value="Genomic_DNA"/>
</dbReference>
<evidence type="ECO:0000256" key="10">
    <source>
        <dbReference type="ARBA" id="ARBA00023163"/>
    </source>
</evidence>
<evidence type="ECO:0000256" key="2">
    <source>
        <dbReference type="ARBA" id="ARBA00004123"/>
    </source>
</evidence>
<evidence type="ECO:0000256" key="5">
    <source>
        <dbReference type="ARBA" id="ARBA00022771"/>
    </source>
</evidence>
<evidence type="ECO:0000256" key="12">
    <source>
        <dbReference type="ARBA" id="ARBA00060112"/>
    </source>
</evidence>
<comment type="subcellular location">
    <subcellularLocation>
        <location evidence="2">Nucleus</location>
    </subcellularLocation>
</comment>
<evidence type="ECO:0000256" key="4">
    <source>
        <dbReference type="ARBA" id="ARBA00022723"/>
    </source>
</evidence>
<dbReference type="GO" id="GO:0000118">
    <property type="term" value="C:histone deacetylase complex"/>
    <property type="evidence" value="ECO:0007669"/>
    <property type="project" value="TreeGrafter"/>
</dbReference>
<sequence length="717" mass="81251">MADSDSDEVKITVTLIVPPPETVPPNGDEVARATDAVAETVSLNVDGEGSINGNGDDVEAAEESVLHRDSEGGGVAVDEERRRAAEESAEGVDVVGVTSGSSVSDEVIIGKRGSKRRAIVISSDEEDEVEQKVIEKKESSSCHQCKRNVKGRVVRCTKCKQRRFCIPCLTKWYPKSKEIYVAEACPVCRNNCNCIRCLRSSKLINEMKRTGTSKTNKDEEAEFSKYLLKTLLPSLIQLDEDHMIEKEIEANRQGLSFSFSKLVCKAIGLAETFKIQDGEETADNRCSCLNLDMNADDIHNNTRNAAFREDSNDNFLYCPRAVDVHHEGLRHFQCHWSKGEPVIVSNVLKCSSGLSWEPLVMSRAFRQITKSKQDAILNVKAVNCLDSCEEDINIHQFFNGYINCLKDRRDLPRVLKLKDWSPNLFQELLPRHYAEFISFLPYKEYTDPFKGSLNLAVKLPNNCVMPDMGPRTYIAYGFAQEFGRGDSVTKLHCDATDVVNVLTHIHEVELKSDRIKANKKLTQKHLKQDKRELHLYGDNQDGETNVGALDNSLSSGDSLDGALWDIFRREDVPKLEEYLKKHFREFRHVHCFPLEQVVHPIHDQTFYLTIEHKKKLKEEYGIEPWTFVQKLGDAVFVPAGCPHQVRNLKSCTKVAHDFVSPENVGECFRLTEEFRKLPINHRSTEDKLEVKKMIVYAMLDVVKKLEEARSGETKVPK</sequence>
<evidence type="ECO:0000256" key="6">
    <source>
        <dbReference type="ARBA" id="ARBA00022833"/>
    </source>
</evidence>
<dbReference type="GO" id="GO:0031490">
    <property type="term" value="F:chromatin DNA binding"/>
    <property type="evidence" value="ECO:0007669"/>
    <property type="project" value="TreeGrafter"/>
</dbReference>
<keyword evidence="5 13" id="KW-0863">Zinc-finger</keyword>
<feature type="domain" description="RING-type" evidence="15">
    <location>
        <begin position="142"/>
        <end position="189"/>
    </location>
</feature>
<dbReference type="GO" id="GO:0003712">
    <property type="term" value="F:transcription coregulator activity"/>
    <property type="evidence" value="ECO:0007669"/>
    <property type="project" value="TreeGrafter"/>
</dbReference>
<evidence type="ECO:0000259" key="15">
    <source>
        <dbReference type="PROSITE" id="PS50089"/>
    </source>
</evidence>
<keyword evidence="9" id="KW-0805">Transcription regulation</keyword>
<evidence type="ECO:0000256" key="13">
    <source>
        <dbReference type="PROSITE-ProRule" id="PRU00175"/>
    </source>
</evidence>
<dbReference type="AlphaFoldDB" id="A0A392LX16"/>
<evidence type="ECO:0000256" key="3">
    <source>
        <dbReference type="ARBA" id="ARBA00006801"/>
    </source>
</evidence>
<feature type="domain" description="JmjC" evidence="16">
    <location>
        <begin position="448"/>
        <end position="675"/>
    </location>
</feature>
<dbReference type="Gene3D" id="2.60.120.650">
    <property type="entry name" value="Cupin"/>
    <property type="match status" value="1"/>
</dbReference>
<dbReference type="InterPro" id="IPR003347">
    <property type="entry name" value="JmjC_dom"/>
</dbReference>
<dbReference type="PROSITE" id="PS50089">
    <property type="entry name" value="ZF_RING_2"/>
    <property type="match status" value="1"/>
</dbReference>
<dbReference type="Proteomes" id="UP000265520">
    <property type="component" value="Unassembled WGS sequence"/>
</dbReference>
<feature type="region of interest" description="Disordered" evidence="14">
    <location>
        <begin position="45"/>
        <end position="80"/>
    </location>
</feature>
<dbReference type="PROSITE" id="PS51184">
    <property type="entry name" value="JMJC"/>
    <property type="match status" value="1"/>
</dbReference>
<name>A0A392LX16_9FABA</name>
<accession>A0A392LX16</accession>
<dbReference type="Pfam" id="PF10497">
    <property type="entry name" value="zf-4CXXC_R1"/>
    <property type="match status" value="1"/>
</dbReference>
<dbReference type="SUPFAM" id="SSF51197">
    <property type="entry name" value="Clavaminate synthase-like"/>
    <property type="match status" value="1"/>
</dbReference>
<evidence type="ECO:0000313" key="18">
    <source>
        <dbReference type="Proteomes" id="UP000265520"/>
    </source>
</evidence>
<organism evidence="17 18">
    <name type="scientific">Trifolium medium</name>
    <dbReference type="NCBI Taxonomy" id="97028"/>
    <lineage>
        <taxon>Eukaryota</taxon>
        <taxon>Viridiplantae</taxon>
        <taxon>Streptophyta</taxon>
        <taxon>Embryophyta</taxon>
        <taxon>Tracheophyta</taxon>
        <taxon>Spermatophyta</taxon>
        <taxon>Magnoliopsida</taxon>
        <taxon>eudicotyledons</taxon>
        <taxon>Gunneridae</taxon>
        <taxon>Pentapetalae</taxon>
        <taxon>rosids</taxon>
        <taxon>fabids</taxon>
        <taxon>Fabales</taxon>
        <taxon>Fabaceae</taxon>
        <taxon>Papilionoideae</taxon>
        <taxon>50 kb inversion clade</taxon>
        <taxon>NPAAA clade</taxon>
        <taxon>Hologalegina</taxon>
        <taxon>IRL clade</taxon>
        <taxon>Trifolieae</taxon>
        <taxon>Trifolium</taxon>
    </lineage>
</organism>
<dbReference type="GO" id="GO:0032454">
    <property type="term" value="F:histone H3K9 demethylase activity"/>
    <property type="evidence" value="ECO:0007669"/>
    <property type="project" value="InterPro"/>
</dbReference>
<reference evidence="17 18" key="1">
    <citation type="journal article" date="2018" name="Front. Plant Sci.">
        <title>Red Clover (Trifolium pratense) and Zigzag Clover (T. medium) - A Picture of Genomic Similarities and Differences.</title>
        <authorList>
            <person name="Dluhosova J."/>
            <person name="Istvanek J."/>
            <person name="Nedelnik J."/>
            <person name="Repkova J."/>
        </authorList>
    </citation>
    <scope>NUCLEOTIDE SEQUENCE [LARGE SCALE GENOMIC DNA]</scope>
    <source>
        <strain evidence="18">cv. 10/8</strain>
        <tissue evidence="17">Leaf</tissue>
    </source>
</reference>
<evidence type="ECO:0000313" key="17">
    <source>
        <dbReference type="EMBL" id="MCH79503.1"/>
    </source>
</evidence>
<dbReference type="InterPro" id="IPR018866">
    <property type="entry name" value="Znf-4CXXC_R1"/>
</dbReference>
<dbReference type="InterPro" id="IPR001841">
    <property type="entry name" value="Znf_RING"/>
</dbReference>
<dbReference type="SMART" id="SM00558">
    <property type="entry name" value="JmjC"/>
    <property type="match status" value="1"/>
</dbReference>
<comment type="caution">
    <text evidence="17">The sequence shown here is derived from an EMBL/GenBank/DDBJ whole genome shotgun (WGS) entry which is preliminary data.</text>
</comment>
<dbReference type="GO" id="GO:0000785">
    <property type="term" value="C:chromatin"/>
    <property type="evidence" value="ECO:0007669"/>
    <property type="project" value="TreeGrafter"/>
</dbReference>
<gene>
    <name evidence="17" type="ORF">A2U01_0000253</name>
</gene>
<comment type="similarity">
    <text evidence="3">Belongs to the JARID1 histone demethylase family.</text>
</comment>
<dbReference type="GO" id="GO:0008270">
    <property type="term" value="F:zinc ion binding"/>
    <property type="evidence" value="ECO:0007669"/>
    <property type="project" value="UniProtKB-KW"/>
</dbReference>
<evidence type="ECO:0000256" key="9">
    <source>
        <dbReference type="ARBA" id="ARBA00023015"/>
    </source>
</evidence>
<comment type="function">
    <text evidence="12">May function as histone H3 lysine demethylase and be involved in regulation of gene expression.</text>
</comment>
<proteinExistence type="inferred from homology"/>
<dbReference type="GO" id="GO:0006357">
    <property type="term" value="P:regulation of transcription by RNA polymerase II"/>
    <property type="evidence" value="ECO:0007669"/>
    <property type="project" value="TreeGrafter"/>
</dbReference>
<dbReference type="GO" id="GO:0032259">
    <property type="term" value="P:methylation"/>
    <property type="evidence" value="ECO:0007669"/>
    <property type="project" value="UniProtKB-KW"/>
</dbReference>
<keyword evidence="11" id="KW-0539">Nucleus</keyword>
<keyword evidence="17" id="KW-0489">Methyltransferase</keyword>
<keyword evidence="17" id="KW-0808">Transferase</keyword>
<evidence type="ECO:0000256" key="11">
    <source>
        <dbReference type="ARBA" id="ARBA00023242"/>
    </source>
</evidence>
<comment type="cofactor">
    <cofactor evidence="1">
        <name>Fe(2+)</name>
        <dbReference type="ChEBI" id="CHEBI:29033"/>
    </cofactor>
</comment>
<dbReference type="Pfam" id="PF02373">
    <property type="entry name" value="JmjC"/>
    <property type="match status" value="1"/>
</dbReference>
<keyword evidence="18" id="KW-1185">Reference proteome</keyword>
<evidence type="ECO:0000256" key="14">
    <source>
        <dbReference type="SAM" id="MobiDB-lite"/>
    </source>
</evidence>
<keyword evidence="7" id="KW-0560">Oxidoreductase</keyword>
<dbReference type="GO" id="GO:0016491">
    <property type="term" value="F:oxidoreductase activity"/>
    <property type="evidence" value="ECO:0007669"/>
    <property type="project" value="UniProtKB-KW"/>
</dbReference>
<dbReference type="PANTHER" id="PTHR12549:SF11">
    <property type="entry name" value="LYSINE-SPECIFIC DEMETHYLASE JMJ25"/>
    <property type="match status" value="1"/>
</dbReference>
<dbReference type="GO" id="GO:0008168">
    <property type="term" value="F:methyltransferase activity"/>
    <property type="evidence" value="ECO:0007669"/>
    <property type="project" value="UniProtKB-KW"/>
</dbReference>
<keyword evidence="4" id="KW-0479">Metal-binding</keyword>
<evidence type="ECO:0000256" key="7">
    <source>
        <dbReference type="ARBA" id="ARBA00023002"/>
    </source>
</evidence>
<dbReference type="InterPro" id="IPR045109">
    <property type="entry name" value="LSDs-like"/>
</dbReference>
<evidence type="ECO:0000259" key="16">
    <source>
        <dbReference type="PROSITE" id="PS51184"/>
    </source>
</evidence>
<keyword evidence="6" id="KW-0862">Zinc</keyword>
<dbReference type="FunFam" id="2.60.120.650:FF:000026">
    <property type="entry name" value="Transcription factor jumonji domain-containing protein"/>
    <property type="match status" value="1"/>
</dbReference>